<keyword evidence="3" id="KW-0378">Hydrolase</keyword>
<feature type="transmembrane region" description="Helical" evidence="1">
    <location>
        <begin position="6"/>
        <end position="26"/>
    </location>
</feature>
<proteinExistence type="predicted"/>
<evidence type="ECO:0000313" key="3">
    <source>
        <dbReference type="EMBL" id="PZQ13478.1"/>
    </source>
</evidence>
<dbReference type="Proteomes" id="UP000249046">
    <property type="component" value="Unassembled WGS sequence"/>
</dbReference>
<keyword evidence="1" id="KW-1133">Transmembrane helix</keyword>
<reference evidence="3 4" key="1">
    <citation type="submission" date="2017-08" db="EMBL/GenBank/DDBJ databases">
        <title>Infants hospitalized years apart are colonized by the same room-sourced microbial strains.</title>
        <authorList>
            <person name="Brooks B."/>
            <person name="Olm M.R."/>
            <person name="Firek B.A."/>
            <person name="Baker R."/>
            <person name="Thomas B.C."/>
            <person name="Morowitz M.J."/>
            <person name="Banfield J.F."/>
        </authorList>
    </citation>
    <scope>NUCLEOTIDE SEQUENCE [LARGE SCALE GENOMIC DNA]</scope>
    <source>
        <strain evidence="3">S2_005_003_R2_42</strain>
    </source>
</reference>
<organism evidence="3 4">
    <name type="scientific">Rhodanobacter denitrificans</name>
    <dbReference type="NCBI Taxonomy" id="666685"/>
    <lineage>
        <taxon>Bacteria</taxon>
        <taxon>Pseudomonadati</taxon>
        <taxon>Pseudomonadota</taxon>
        <taxon>Gammaproteobacteria</taxon>
        <taxon>Lysobacterales</taxon>
        <taxon>Rhodanobacteraceae</taxon>
        <taxon>Rhodanobacter</taxon>
    </lineage>
</organism>
<comment type="caution">
    <text evidence="3">The sequence shown here is derived from an EMBL/GenBank/DDBJ whole genome shotgun (WGS) entry which is preliminary data.</text>
</comment>
<dbReference type="InterPro" id="IPR050266">
    <property type="entry name" value="AB_hydrolase_sf"/>
</dbReference>
<feature type="domain" description="AB hydrolase-1" evidence="2">
    <location>
        <begin position="63"/>
        <end position="299"/>
    </location>
</feature>
<dbReference type="Gene3D" id="3.40.50.1820">
    <property type="entry name" value="alpha/beta hydrolase"/>
    <property type="match status" value="1"/>
</dbReference>
<dbReference type="InterPro" id="IPR000073">
    <property type="entry name" value="AB_hydrolase_1"/>
</dbReference>
<gene>
    <name evidence="3" type="ORF">DI564_11330</name>
</gene>
<dbReference type="SUPFAM" id="SSF53474">
    <property type="entry name" value="alpha/beta-Hydrolases"/>
    <property type="match status" value="1"/>
</dbReference>
<dbReference type="PANTHER" id="PTHR43798">
    <property type="entry name" value="MONOACYLGLYCEROL LIPASE"/>
    <property type="match status" value="1"/>
</dbReference>
<protein>
    <submittedName>
        <fullName evidence="3">Alpha/beta hydrolase</fullName>
    </submittedName>
</protein>
<evidence type="ECO:0000313" key="4">
    <source>
        <dbReference type="Proteomes" id="UP000249046"/>
    </source>
</evidence>
<evidence type="ECO:0000256" key="1">
    <source>
        <dbReference type="SAM" id="Phobius"/>
    </source>
</evidence>
<keyword evidence="1" id="KW-0472">Membrane</keyword>
<evidence type="ECO:0000259" key="2">
    <source>
        <dbReference type="Pfam" id="PF12697"/>
    </source>
</evidence>
<dbReference type="GO" id="GO:0016787">
    <property type="term" value="F:hydrolase activity"/>
    <property type="evidence" value="ECO:0007669"/>
    <property type="project" value="UniProtKB-KW"/>
</dbReference>
<dbReference type="AlphaFoldDB" id="A0A2W5KDG7"/>
<dbReference type="InterPro" id="IPR029058">
    <property type="entry name" value="AB_hydrolase_fold"/>
</dbReference>
<sequence>MGPLPLIAPVLAVAAVAAALSIVYAYRRDLRRAHAAVTGAPVAITTAGPIEYAEAGSGLPVLSIHGAGGGWDQGLANVADLFGPEYRVIAPSRFGYLGTPLPADASDAAQGDAHAALLAELGVGRAIVVGASAGARSAIALALRHPDRVTALILIVPATFAPDSPVRVDRSHSSALAFRLVKLGADFTWWAVAKLAPSVWVRFLGVAPSLLDAAAPLDRAAVMAAVRHVQPLSRRMRGIGHDSVPQTERPPLERIRAPTLVVTARDDLFNTLPAARFAAATIPRAEWVVYESGGHLLVGRHTDLRVVLRGFLRRADSVGLHMRGAAAADGP</sequence>
<accession>A0A2W5KDG7</accession>
<dbReference type="EMBL" id="QFPO01000009">
    <property type="protein sequence ID" value="PZQ13478.1"/>
    <property type="molecule type" value="Genomic_DNA"/>
</dbReference>
<dbReference type="PRINTS" id="PR00111">
    <property type="entry name" value="ABHYDROLASE"/>
</dbReference>
<dbReference type="Pfam" id="PF12697">
    <property type="entry name" value="Abhydrolase_6"/>
    <property type="match status" value="1"/>
</dbReference>
<keyword evidence="1" id="KW-0812">Transmembrane</keyword>
<name>A0A2W5KDG7_9GAMM</name>